<dbReference type="EMBL" id="AP011530">
    <property type="protein sequence ID" value="BAI81646.1"/>
    <property type="molecule type" value="Genomic_DNA"/>
</dbReference>
<evidence type="ECO:0000256" key="1">
    <source>
        <dbReference type="SAM" id="Phobius"/>
    </source>
</evidence>
<dbReference type="Proteomes" id="UP000001520">
    <property type="component" value="Plasmid megaplasmid pDF308"/>
</dbReference>
<keyword evidence="1" id="KW-1133">Transmembrane helix</keyword>
<organism evidence="2 3">
    <name type="scientific">Deferribacter desulfuricans (strain DSM 14783 / JCM 11476 / NBRC 101012 / SSM1)</name>
    <dbReference type="NCBI Taxonomy" id="639282"/>
    <lineage>
        <taxon>Bacteria</taxon>
        <taxon>Pseudomonadati</taxon>
        <taxon>Deferribacterota</taxon>
        <taxon>Deferribacteres</taxon>
        <taxon>Deferribacterales</taxon>
        <taxon>Deferribacteraceae</taxon>
        <taxon>Deferribacter</taxon>
    </lineage>
</organism>
<dbReference type="KEGG" id="ddf:DEFDS_P018"/>
<name>D3PEK4_DEFDS</name>
<sequence length="417" mass="48973">MNVYLEIQGNFYRLMGNVIDLVDPNIINENDYVIFTGNSNKIENINFKNYDDVKQLQELGSLPALFVPDVISTKELGTITSLTSIEQDDFELVNKYQFKNIYSYESIVWNYFYNNTTYKSSQETVIFLDYINNYLCFTLLDTNNLFKFNAIPVTKEELSSSIKELFETFIASTIGITLLKNNNIKVYINTYYSNSDLVYQIKSELNSIINESNVKLINFDLVQVIKTDINIGKFYTYVEYNKLLTNLTSKKYKKYLFGAILLLIMSVILNFYIKTYNKNINDQVIYYQNQINNYNNKLNTLIATNSHYILLNELKSQNNKIFKLIESMLIFNIKNYKLHSFKYDRKTNLLHLYYTQIQDIINPLLMEDFGKIIQKYLKSIFKQPITLRINTVFADKNKQLIEVTIPVSMLLIDSEKS</sequence>
<keyword evidence="2" id="KW-0614">Plasmid</keyword>
<protein>
    <submittedName>
        <fullName evidence="2">Uncharacterized protein</fullName>
    </submittedName>
</protein>
<dbReference type="HOGENOM" id="CLU_658445_0_0_0"/>
<accession>D3PEK4</accession>
<keyword evidence="1" id="KW-0472">Membrane</keyword>
<dbReference type="RefSeq" id="WP_013008891.1">
    <property type="nucleotide sequence ID" value="NC_013940.1"/>
</dbReference>
<evidence type="ECO:0000313" key="2">
    <source>
        <dbReference type="EMBL" id="BAI81646.1"/>
    </source>
</evidence>
<keyword evidence="1" id="KW-0812">Transmembrane</keyword>
<feature type="transmembrane region" description="Helical" evidence="1">
    <location>
        <begin position="255"/>
        <end position="273"/>
    </location>
</feature>
<evidence type="ECO:0000313" key="3">
    <source>
        <dbReference type="Proteomes" id="UP000001520"/>
    </source>
</evidence>
<dbReference type="AlphaFoldDB" id="D3PEK4"/>
<geneLocation type="plasmid" evidence="2 3">
    <name>megaplasmid pDF308</name>
</geneLocation>
<reference evidence="2 3" key="1">
    <citation type="journal article" date="2010" name="DNA Res.">
        <title>Bacterial lifestyle in a deep-sea hydrothermal vent chimney revealed by the genome sequence of the thermophilic bacterium Deferribacter desulfuricans SSM1.</title>
        <authorList>
            <person name="Takaki Y."/>
            <person name="Shimamura S."/>
            <person name="Nakagawa S."/>
            <person name="Fukuhara Y."/>
            <person name="Horikawa H."/>
            <person name="Ankai A."/>
            <person name="Harada T."/>
            <person name="Hosoyama A."/>
            <person name="Oguchi A."/>
            <person name="Fukui S."/>
            <person name="Fujita N."/>
            <person name="Takami H."/>
            <person name="Takai K."/>
        </authorList>
    </citation>
    <scope>NUCLEOTIDE SEQUENCE [LARGE SCALE GENOMIC DNA]</scope>
    <source>
        <strain evidence="3">DSM 14783 / JCM 11476 / NBRC 101012 / SSM1</strain>
        <plasmid evidence="3">Plasmid megaplasmid pDF308</plasmid>
    </source>
</reference>
<gene>
    <name evidence="2" type="ordered locus">DEFDS_P018</name>
</gene>
<keyword evidence="3" id="KW-1185">Reference proteome</keyword>
<proteinExistence type="predicted"/>